<keyword evidence="2" id="KW-1133">Transmembrane helix</keyword>
<dbReference type="Proteomes" id="UP000663852">
    <property type="component" value="Unassembled WGS sequence"/>
</dbReference>
<keyword evidence="2" id="KW-0472">Membrane</keyword>
<keyword evidence="5" id="KW-1185">Reference proteome</keyword>
<evidence type="ECO:0000256" key="2">
    <source>
        <dbReference type="SAM" id="Phobius"/>
    </source>
</evidence>
<proteinExistence type="predicted"/>
<feature type="region of interest" description="Disordered" evidence="1">
    <location>
        <begin position="44"/>
        <end position="111"/>
    </location>
</feature>
<name>A0A813WRP1_ADIRI</name>
<accession>A0A813WRP1</accession>
<dbReference type="EMBL" id="CAJNOJ010000049">
    <property type="protein sequence ID" value="CAF0960051.1"/>
    <property type="molecule type" value="Genomic_DNA"/>
</dbReference>
<sequence>MDSSSDSAALLKATGIIGISFVACCLLLCCTGYIIAKKKNKQNQIHRTSLHHHHHFPTPSPVFSIDVPTPDIPESSPDYHFDSPPPAYEVKQDSLPVAENDSTVRTSLDPT</sequence>
<dbReference type="Proteomes" id="UP000663828">
    <property type="component" value="Unassembled WGS sequence"/>
</dbReference>
<feature type="compositionally biased region" description="Polar residues" evidence="1">
    <location>
        <begin position="100"/>
        <end position="111"/>
    </location>
</feature>
<evidence type="ECO:0000313" key="3">
    <source>
        <dbReference type="EMBL" id="CAF0854996.1"/>
    </source>
</evidence>
<organism evidence="3 5">
    <name type="scientific">Adineta ricciae</name>
    <name type="common">Rotifer</name>
    <dbReference type="NCBI Taxonomy" id="249248"/>
    <lineage>
        <taxon>Eukaryota</taxon>
        <taxon>Metazoa</taxon>
        <taxon>Spiralia</taxon>
        <taxon>Gnathifera</taxon>
        <taxon>Rotifera</taxon>
        <taxon>Eurotatoria</taxon>
        <taxon>Bdelloidea</taxon>
        <taxon>Adinetida</taxon>
        <taxon>Adinetidae</taxon>
        <taxon>Adineta</taxon>
    </lineage>
</organism>
<dbReference type="AlphaFoldDB" id="A0A813WRP1"/>
<evidence type="ECO:0000313" key="4">
    <source>
        <dbReference type="EMBL" id="CAF0960051.1"/>
    </source>
</evidence>
<keyword evidence="2" id="KW-0812">Transmembrane</keyword>
<gene>
    <name evidence="4" type="ORF">EDS130_LOCUS12802</name>
    <name evidence="3" type="ORF">XAT740_LOCUS5681</name>
</gene>
<comment type="caution">
    <text evidence="3">The sequence shown here is derived from an EMBL/GenBank/DDBJ whole genome shotgun (WGS) entry which is preliminary data.</text>
</comment>
<feature type="transmembrane region" description="Helical" evidence="2">
    <location>
        <begin position="15"/>
        <end position="36"/>
    </location>
</feature>
<dbReference type="EMBL" id="CAJNOR010000249">
    <property type="protein sequence ID" value="CAF0854996.1"/>
    <property type="molecule type" value="Genomic_DNA"/>
</dbReference>
<evidence type="ECO:0000313" key="5">
    <source>
        <dbReference type="Proteomes" id="UP000663828"/>
    </source>
</evidence>
<evidence type="ECO:0000256" key="1">
    <source>
        <dbReference type="SAM" id="MobiDB-lite"/>
    </source>
</evidence>
<dbReference type="OrthoDB" id="10605069at2759"/>
<reference evidence="3" key="1">
    <citation type="submission" date="2021-02" db="EMBL/GenBank/DDBJ databases">
        <authorList>
            <person name="Nowell W R."/>
        </authorList>
    </citation>
    <scope>NUCLEOTIDE SEQUENCE</scope>
</reference>
<protein>
    <submittedName>
        <fullName evidence="3">Uncharacterized protein</fullName>
    </submittedName>
</protein>